<dbReference type="PANTHER" id="PTHR13743:SF123">
    <property type="entry name" value="PROTEIN FAN"/>
    <property type="match status" value="1"/>
</dbReference>
<dbReference type="STRING" id="41875.K8EAY7"/>
<dbReference type="GeneID" id="19017194"/>
<feature type="region of interest" description="Disordered" evidence="1">
    <location>
        <begin position="465"/>
        <end position="549"/>
    </location>
</feature>
<dbReference type="InterPro" id="IPR001680">
    <property type="entry name" value="WD40_rpt"/>
</dbReference>
<evidence type="ECO:0000313" key="3">
    <source>
        <dbReference type="Proteomes" id="UP000198341"/>
    </source>
</evidence>
<dbReference type="PANTHER" id="PTHR13743">
    <property type="entry name" value="BEIGE/BEACH-RELATED"/>
    <property type="match status" value="1"/>
</dbReference>
<feature type="compositionally biased region" description="Basic and acidic residues" evidence="1">
    <location>
        <begin position="484"/>
        <end position="493"/>
    </location>
</feature>
<sequence>MTIRVHLLPYAPSKEEKELFTSGLRGENVHNKRVTKRFENLLSRRGIGEGNFTSNNNNVTSSSIIARMNPFSTDENNASCLVSCEGSKGTLRFSKIDFDDRSIVRKYQLQVEDEDDDNNTNVDDEKKTGKKKRVVNARDVAHFEFIDDNQIVFAQRNSKNILYAELTKAVHSPSQVYLFGKHENPVSCLAVNANSKIDIVASGATDGSLFVHTIKDGKKVGSCRRAHDGEGGVKCVSVVREMEEEEEESNGDIIVASGGTDGIVRIWIVDSDNIRLKMLCRLDNGVSPISCVSLKYYKSSSSPSLSFARIFVGSSNEGTFRVWKSTLFKSGGDIKNADWSVELLQNAVAKRLRGNFNNSVDVESCSMSEDGRSVAFSSNGVNSESDVVEKSILQVMCLKRDTSSDNSEEKQQKEEKWVTQAATEDLGPLCGLRFLGSHRLFAPSKENGVPRILDGNLKPSRVVAADGVTSKPVTRAKPLPHLPSADKEDEIKRKQTTSSSEIKKYEDESEEEEADYDDDGDDKRSSKENASISPPTIKKVSYPSMSFSPTVNLEDIWNSSKREPRVCDTRRWSPTSLLLKNGHPTRVDY</sequence>
<dbReference type="KEGG" id="bpg:Bathy02g00800"/>
<protein>
    <submittedName>
        <fullName evidence="2">Uncharacterized protein</fullName>
    </submittedName>
</protein>
<reference evidence="2 3" key="1">
    <citation type="submission" date="2011-10" db="EMBL/GenBank/DDBJ databases">
        <authorList>
            <person name="Genoscope - CEA"/>
        </authorList>
    </citation>
    <scope>NUCLEOTIDE SEQUENCE [LARGE SCALE GENOMIC DNA]</scope>
    <source>
        <strain evidence="2 3">RCC 1105</strain>
    </source>
</reference>
<proteinExistence type="predicted"/>
<dbReference type="Gene3D" id="2.130.10.10">
    <property type="entry name" value="YVTN repeat-like/Quinoprotein amine dehydrogenase"/>
    <property type="match status" value="1"/>
</dbReference>
<dbReference type="OrthoDB" id="549805at2759"/>
<dbReference type="AlphaFoldDB" id="K8EAY7"/>
<dbReference type="InterPro" id="IPR036322">
    <property type="entry name" value="WD40_repeat_dom_sf"/>
</dbReference>
<dbReference type="RefSeq" id="XP_007514711.1">
    <property type="nucleotide sequence ID" value="XM_007514649.1"/>
</dbReference>
<dbReference type="Pfam" id="PF00400">
    <property type="entry name" value="WD40"/>
    <property type="match status" value="1"/>
</dbReference>
<evidence type="ECO:0000313" key="2">
    <source>
        <dbReference type="EMBL" id="CCO14951.1"/>
    </source>
</evidence>
<dbReference type="SUPFAM" id="SSF50978">
    <property type="entry name" value="WD40 repeat-like"/>
    <property type="match status" value="1"/>
</dbReference>
<name>K8EAY7_9CHLO</name>
<evidence type="ECO:0000256" key="1">
    <source>
        <dbReference type="SAM" id="MobiDB-lite"/>
    </source>
</evidence>
<dbReference type="SMART" id="SM00320">
    <property type="entry name" value="WD40"/>
    <property type="match status" value="3"/>
</dbReference>
<dbReference type="InterPro" id="IPR050865">
    <property type="entry name" value="BEACH_Domain"/>
</dbReference>
<dbReference type="eggNOG" id="ENOG502T047">
    <property type="taxonomic scope" value="Eukaryota"/>
</dbReference>
<dbReference type="InterPro" id="IPR015943">
    <property type="entry name" value="WD40/YVTN_repeat-like_dom_sf"/>
</dbReference>
<organism evidence="2 3">
    <name type="scientific">Bathycoccus prasinos</name>
    <dbReference type="NCBI Taxonomy" id="41875"/>
    <lineage>
        <taxon>Eukaryota</taxon>
        <taxon>Viridiplantae</taxon>
        <taxon>Chlorophyta</taxon>
        <taxon>Mamiellophyceae</taxon>
        <taxon>Mamiellales</taxon>
        <taxon>Bathycoccaceae</taxon>
        <taxon>Bathycoccus</taxon>
    </lineage>
</organism>
<dbReference type="EMBL" id="FO082277">
    <property type="protein sequence ID" value="CCO14951.1"/>
    <property type="molecule type" value="Genomic_DNA"/>
</dbReference>
<accession>K8EAY7</accession>
<feature type="compositionally biased region" description="Acidic residues" evidence="1">
    <location>
        <begin position="507"/>
        <end position="520"/>
    </location>
</feature>
<dbReference type="Proteomes" id="UP000198341">
    <property type="component" value="Chromosome 2"/>
</dbReference>
<keyword evidence="3" id="KW-1185">Reference proteome</keyword>
<gene>
    <name evidence="2" type="ORF">Bathy02g00800</name>
</gene>